<organism evidence="1">
    <name type="scientific">freshwater metagenome</name>
    <dbReference type="NCBI Taxonomy" id="449393"/>
    <lineage>
        <taxon>unclassified sequences</taxon>
        <taxon>metagenomes</taxon>
        <taxon>ecological metagenomes</taxon>
    </lineage>
</organism>
<dbReference type="NCBIfam" id="TIGR03562">
    <property type="entry name" value="osmo_induc_OsmC"/>
    <property type="match status" value="1"/>
</dbReference>
<dbReference type="InterPro" id="IPR052707">
    <property type="entry name" value="OsmC_Ohr_Peroxiredoxin"/>
</dbReference>
<accession>A0A6J6FY17</accession>
<name>A0A6J6FY17_9ZZZZ</name>
<dbReference type="PANTHER" id="PTHR42830">
    <property type="entry name" value="OSMOTICALLY INDUCIBLE FAMILY PROTEIN"/>
    <property type="match status" value="1"/>
</dbReference>
<sequence>MKILRHASAKWSGPVPTGTGVMTLGRDGLAIPFSLKTRTEDGMGTNPEELIGAALAGCFSMHLTSLIEDAKMPVGEIETSARVILEQRDGGFCVSEVHLNTRGSNQSMSNDEFIELANEAKRTCPVSKLYSSALLTLEAALA</sequence>
<dbReference type="EMBL" id="CAEZUG010000038">
    <property type="protein sequence ID" value="CAB4593711.1"/>
    <property type="molecule type" value="Genomic_DNA"/>
</dbReference>
<reference evidence="1" key="1">
    <citation type="submission" date="2020-05" db="EMBL/GenBank/DDBJ databases">
        <authorList>
            <person name="Chiriac C."/>
            <person name="Salcher M."/>
            <person name="Ghai R."/>
            <person name="Kavagutti S V."/>
        </authorList>
    </citation>
    <scope>NUCLEOTIDE SEQUENCE</scope>
</reference>
<dbReference type="Pfam" id="PF02566">
    <property type="entry name" value="OsmC"/>
    <property type="match status" value="1"/>
</dbReference>
<dbReference type="Gene3D" id="3.30.300.20">
    <property type="match status" value="1"/>
</dbReference>
<gene>
    <name evidence="1" type="ORF">UFOPK1795_00743</name>
</gene>
<dbReference type="InterPro" id="IPR003718">
    <property type="entry name" value="OsmC/Ohr_fam"/>
</dbReference>
<protein>
    <submittedName>
        <fullName evidence="1">Unannotated protein</fullName>
    </submittedName>
</protein>
<dbReference type="PANTHER" id="PTHR42830:SF1">
    <property type="entry name" value="OSMOTICALLY INDUCIBLE FAMILY PROTEIN"/>
    <property type="match status" value="1"/>
</dbReference>
<dbReference type="AlphaFoldDB" id="A0A6J6FY17"/>
<dbReference type="InterPro" id="IPR019904">
    <property type="entry name" value="Peroxiredoxin_OsmC"/>
</dbReference>
<evidence type="ECO:0000313" key="1">
    <source>
        <dbReference type="EMBL" id="CAB4593711.1"/>
    </source>
</evidence>
<proteinExistence type="predicted"/>
<dbReference type="SUPFAM" id="SSF82784">
    <property type="entry name" value="OsmC-like"/>
    <property type="match status" value="1"/>
</dbReference>
<dbReference type="InterPro" id="IPR036102">
    <property type="entry name" value="OsmC/Ohrsf"/>
</dbReference>
<dbReference type="InterPro" id="IPR015946">
    <property type="entry name" value="KH_dom-like_a/b"/>
</dbReference>
<dbReference type="GO" id="GO:0004601">
    <property type="term" value="F:peroxidase activity"/>
    <property type="evidence" value="ECO:0007669"/>
    <property type="project" value="InterPro"/>
</dbReference>
<dbReference type="GO" id="GO:0006979">
    <property type="term" value="P:response to oxidative stress"/>
    <property type="evidence" value="ECO:0007669"/>
    <property type="project" value="InterPro"/>
</dbReference>